<accession>A0ABS6ZG70</accession>
<organism evidence="2 3">
    <name type="scientific">Streptomyces bambusae</name>
    <dbReference type="NCBI Taxonomy" id="1550616"/>
    <lineage>
        <taxon>Bacteria</taxon>
        <taxon>Bacillati</taxon>
        <taxon>Actinomycetota</taxon>
        <taxon>Actinomycetes</taxon>
        <taxon>Kitasatosporales</taxon>
        <taxon>Streptomycetaceae</taxon>
        <taxon>Streptomyces</taxon>
    </lineage>
</organism>
<keyword evidence="1" id="KW-0472">Membrane</keyword>
<proteinExistence type="predicted"/>
<name>A0ABS6ZG70_9ACTN</name>
<gene>
    <name evidence="2" type="ORF">GPJ59_32365</name>
</gene>
<feature type="transmembrane region" description="Helical" evidence="1">
    <location>
        <begin position="20"/>
        <end position="37"/>
    </location>
</feature>
<sequence length="96" mass="9994">MLLASLGVYAAVGHLVPLPYARLQLAVLAAGTALFPLRRRLPRAVLLTLAVLTGPAPWLGPVTAATAYTVAHRTARSRDRTRLLTAAGTLLVASAA</sequence>
<evidence type="ECO:0000313" key="3">
    <source>
        <dbReference type="Proteomes" id="UP000812013"/>
    </source>
</evidence>
<protein>
    <submittedName>
        <fullName evidence="2">Two-component sensor histidine kinase</fullName>
    </submittedName>
</protein>
<keyword evidence="1" id="KW-0812">Transmembrane</keyword>
<keyword evidence="3" id="KW-1185">Reference proteome</keyword>
<reference evidence="2 3" key="1">
    <citation type="submission" date="2019-12" db="EMBL/GenBank/DDBJ databases">
        <title>Genome sequence of Streptomyces bambusae.</title>
        <authorList>
            <person name="Bansal K."/>
            <person name="Choksket S."/>
            <person name="Korpole S."/>
            <person name="Patil P.B."/>
        </authorList>
    </citation>
    <scope>NUCLEOTIDE SEQUENCE [LARGE SCALE GENOMIC DNA]</scope>
    <source>
        <strain evidence="2 3">SK60</strain>
    </source>
</reference>
<comment type="caution">
    <text evidence="2">The sequence shown here is derived from an EMBL/GenBank/DDBJ whole genome shotgun (WGS) entry which is preliminary data.</text>
</comment>
<feature type="non-terminal residue" evidence="2">
    <location>
        <position position="96"/>
    </location>
</feature>
<dbReference type="GO" id="GO:0016301">
    <property type="term" value="F:kinase activity"/>
    <property type="evidence" value="ECO:0007669"/>
    <property type="project" value="UniProtKB-KW"/>
</dbReference>
<dbReference type="Proteomes" id="UP000812013">
    <property type="component" value="Unassembled WGS sequence"/>
</dbReference>
<keyword evidence="2" id="KW-0808">Transferase</keyword>
<keyword evidence="2" id="KW-0418">Kinase</keyword>
<evidence type="ECO:0000313" key="2">
    <source>
        <dbReference type="EMBL" id="MBW5486429.1"/>
    </source>
</evidence>
<dbReference type="EMBL" id="WTFF01000396">
    <property type="protein sequence ID" value="MBW5486429.1"/>
    <property type="molecule type" value="Genomic_DNA"/>
</dbReference>
<evidence type="ECO:0000256" key="1">
    <source>
        <dbReference type="SAM" id="Phobius"/>
    </source>
</evidence>
<keyword evidence="1" id="KW-1133">Transmembrane helix</keyword>